<feature type="region of interest" description="Disordered" evidence="1">
    <location>
        <begin position="191"/>
        <end position="223"/>
    </location>
</feature>
<accession>A0A843XHW6</accession>
<keyword evidence="2" id="KW-0732">Signal</keyword>
<dbReference type="Proteomes" id="UP000652761">
    <property type="component" value="Unassembled WGS sequence"/>
</dbReference>
<evidence type="ECO:0000256" key="1">
    <source>
        <dbReference type="SAM" id="MobiDB-lite"/>
    </source>
</evidence>
<feature type="signal peptide" evidence="2">
    <location>
        <begin position="1"/>
        <end position="22"/>
    </location>
</feature>
<feature type="non-terminal residue" evidence="3">
    <location>
        <position position="241"/>
    </location>
</feature>
<evidence type="ECO:0000313" key="3">
    <source>
        <dbReference type="EMBL" id="MQM18790.1"/>
    </source>
</evidence>
<feature type="compositionally biased region" description="Basic and acidic residues" evidence="1">
    <location>
        <begin position="191"/>
        <end position="200"/>
    </location>
</feature>
<proteinExistence type="predicted"/>
<comment type="caution">
    <text evidence="3">The sequence shown here is derived from an EMBL/GenBank/DDBJ whole genome shotgun (WGS) entry which is preliminary data.</text>
</comment>
<name>A0A843XHW6_COLES</name>
<dbReference type="AlphaFoldDB" id="A0A843XHW6"/>
<evidence type="ECO:0000256" key="2">
    <source>
        <dbReference type="SAM" id="SignalP"/>
    </source>
</evidence>
<sequence>MDLRRFLILFLGRLLFATRGDAVHCRFLPLLEDLSEVVWQPYLEESDEGQPWLVQARPYFGRSVWVHALNFVLPLHLYLCQRSLGIRQSVVEFPTRDRFRRPSRSFRGLHDTTDWCERAKEQIQNWERRGKGVRSSATSDDAYLQAYALKYGGKVYKSARRQVDVTGETTSRQALLFSAMQDREVAQKEAEQLRGELDRARRTHRGASSSRATEDSQSDLVDRLAGAVRRAEEAEASLAER</sequence>
<protein>
    <submittedName>
        <fullName evidence="3">Uncharacterized protein</fullName>
    </submittedName>
</protein>
<evidence type="ECO:0000313" key="4">
    <source>
        <dbReference type="Proteomes" id="UP000652761"/>
    </source>
</evidence>
<reference evidence="3" key="1">
    <citation type="submission" date="2017-07" db="EMBL/GenBank/DDBJ databases">
        <title>Taro Niue Genome Assembly and Annotation.</title>
        <authorList>
            <person name="Atibalentja N."/>
            <person name="Keating K."/>
            <person name="Fields C.J."/>
        </authorList>
    </citation>
    <scope>NUCLEOTIDE SEQUENCE</scope>
    <source>
        <strain evidence="3">Niue_2</strain>
        <tissue evidence="3">Leaf</tissue>
    </source>
</reference>
<organism evidence="3 4">
    <name type="scientific">Colocasia esculenta</name>
    <name type="common">Wild taro</name>
    <name type="synonym">Arum esculentum</name>
    <dbReference type="NCBI Taxonomy" id="4460"/>
    <lineage>
        <taxon>Eukaryota</taxon>
        <taxon>Viridiplantae</taxon>
        <taxon>Streptophyta</taxon>
        <taxon>Embryophyta</taxon>
        <taxon>Tracheophyta</taxon>
        <taxon>Spermatophyta</taxon>
        <taxon>Magnoliopsida</taxon>
        <taxon>Liliopsida</taxon>
        <taxon>Araceae</taxon>
        <taxon>Aroideae</taxon>
        <taxon>Colocasieae</taxon>
        <taxon>Colocasia</taxon>
    </lineage>
</organism>
<gene>
    <name evidence="3" type="ORF">Taro_051786</name>
</gene>
<feature type="chain" id="PRO_5032936486" evidence="2">
    <location>
        <begin position="23"/>
        <end position="241"/>
    </location>
</feature>
<keyword evidence="4" id="KW-1185">Reference proteome</keyword>
<dbReference type="EMBL" id="NMUH01008443">
    <property type="protein sequence ID" value="MQM18790.1"/>
    <property type="molecule type" value="Genomic_DNA"/>
</dbReference>